<evidence type="ECO:0000256" key="1">
    <source>
        <dbReference type="SAM" id="SignalP"/>
    </source>
</evidence>
<feature type="chain" id="PRO_5001972546" description="Secreted protein" evidence="1">
    <location>
        <begin position="25"/>
        <end position="88"/>
    </location>
</feature>
<proteinExistence type="predicted"/>
<keyword evidence="1" id="KW-0732">Signal</keyword>
<dbReference type="EMBL" id="CM002926">
    <property type="protein sequence ID" value="KGN52061.1"/>
    <property type="molecule type" value="Genomic_DNA"/>
</dbReference>
<organism evidence="2 3">
    <name type="scientific">Cucumis sativus</name>
    <name type="common">Cucumber</name>
    <dbReference type="NCBI Taxonomy" id="3659"/>
    <lineage>
        <taxon>Eukaryota</taxon>
        <taxon>Viridiplantae</taxon>
        <taxon>Streptophyta</taxon>
        <taxon>Embryophyta</taxon>
        <taxon>Tracheophyta</taxon>
        <taxon>Spermatophyta</taxon>
        <taxon>Magnoliopsida</taxon>
        <taxon>eudicotyledons</taxon>
        <taxon>Gunneridae</taxon>
        <taxon>Pentapetalae</taxon>
        <taxon>rosids</taxon>
        <taxon>fabids</taxon>
        <taxon>Cucurbitales</taxon>
        <taxon>Cucurbitaceae</taxon>
        <taxon>Benincaseae</taxon>
        <taxon>Cucumis</taxon>
    </lineage>
</organism>
<evidence type="ECO:0008006" key="4">
    <source>
        <dbReference type="Google" id="ProtNLM"/>
    </source>
</evidence>
<gene>
    <name evidence="2" type="ORF">Csa_5G608490</name>
</gene>
<reference evidence="2 3" key="1">
    <citation type="journal article" date="2009" name="Nat. Genet.">
        <title>The genome of the cucumber, Cucumis sativus L.</title>
        <authorList>
            <person name="Huang S."/>
            <person name="Li R."/>
            <person name="Zhang Z."/>
            <person name="Li L."/>
            <person name="Gu X."/>
            <person name="Fan W."/>
            <person name="Lucas W.J."/>
            <person name="Wang X."/>
            <person name="Xie B."/>
            <person name="Ni P."/>
            <person name="Ren Y."/>
            <person name="Zhu H."/>
            <person name="Li J."/>
            <person name="Lin K."/>
            <person name="Jin W."/>
            <person name="Fei Z."/>
            <person name="Li G."/>
            <person name="Staub J."/>
            <person name="Kilian A."/>
            <person name="van der Vossen E.A."/>
            <person name="Wu Y."/>
            <person name="Guo J."/>
            <person name="He J."/>
            <person name="Jia Z."/>
            <person name="Ren Y."/>
            <person name="Tian G."/>
            <person name="Lu Y."/>
            <person name="Ruan J."/>
            <person name="Qian W."/>
            <person name="Wang M."/>
            <person name="Huang Q."/>
            <person name="Li B."/>
            <person name="Xuan Z."/>
            <person name="Cao J."/>
            <person name="Asan"/>
            <person name="Wu Z."/>
            <person name="Zhang J."/>
            <person name="Cai Q."/>
            <person name="Bai Y."/>
            <person name="Zhao B."/>
            <person name="Han Y."/>
            <person name="Li Y."/>
            <person name="Li X."/>
            <person name="Wang S."/>
            <person name="Shi Q."/>
            <person name="Liu S."/>
            <person name="Cho W.K."/>
            <person name="Kim J.Y."/>
            <person name="Xu Y."/>
            <person name="Heller-Uszynska K."/>
            <person name="Miao H."/>
            <person name="Cheng Z."/>
            <person name="Zhang S."/>
            <person name="Wu J."/>
            <person name="Yang Y."/>
            <person name="Kang H."/>
            <person name="Li M."/>
            <person name="Liang H."/>
            <person name="Ren X."/>
            <person name="Shi Z."/>
            <person name="Wen M."/>
            <person name="Jian M."/>
            <person name="Yang H."/>
            <person name="Zhang G."/>
            <person name="Yang Z."/>
            <person name="Chen R."/>
            <person name="Liu S."/>
            <person name="Li J."/>
            <person name="Ma L."/>
            <person name="Liu H."/>
            <person name="Zhou Y."/>
            <person name="Zhao J."/>
            <person name="Fang X."/>
            <person name="Li G."/>
            <person name="Fang L."/>
            <person name="Li Y."/>
            <person name="Liu D."/>
            <person name="Zheng H."/>
            <person name="Zhang Y."/>
            <person name="Qin N."/>
            <person name="Li Z."/>
            <person name="Yang G."/>
            <person name="Yang S."/>
            <person name="Bolund L."/>
            <person name="Kristiansen K."/>
            <person name="Zheng H."/>
            <person name="Li S."/>
            <person name="Zhang X."/>
            <person name="Yang H."/>
            <person name="Wang J."/>
            <person name="Sun R."/>
            <person name="Zhang B."/>
            <person name="Jiang S."/>
            <person name="Wang J."/>
            <person name="Du Y."/>
            <person name="Li S."/>
        </authorList>
    </citation>
    <scope>NUCLEOTIDE SEQUENCE [LARGE SCALE GENOMIC DNA]</scope>
    <source>
        <strain evidence="3">cv. 9930</strain>
    </source>
</reference>
<dbReference type="Proteomes" id="UP000029981">
    <property type="component" value="Chromosome 5"/>
</dbReference>
<name>A0A0A0KWE1_CUCSA</name>
<feature type="signal peptide" evidence="1">
    <location>
        <begin position="1"/>
        <end position="24"/>
    </location>
</feature>
<reference evidence="2 3" key="4">
    <citation type="journal article" date="2011" name="BMC Genomics">
        <title>RNA-Seq improves annotation of protein-coding genes in the cucumber genome.</title>
        <authorList>
            <person name="Li Z."/>
            <person name="Zhang Z."/>
            <person name="Yan P."/>
            <person name="Huang S."/>
            <person name="Fei Z."/>
            <person name="Lin K."/>
        </authorList>
    </citation>
    <scope>NUCLEOTIDE SEQUENCE [LARGE SCALE GENOMIC DNA]</scope>
    <source>
        <strain evidence="3">cv. 9930</strain>
    </source>
</reference>
<sequence>MAGACSPTVLIACWPWWLLNRCDNAHINDGAFQWGVAVGHYNSPIREYTPLHANCPLGRKRKGNIPPVPQLDRIPVHVIPRDIFSSSI</sequence>
<evidence type="ECO:0000313" key="3">
    <source>
        <dbReference type="Proteomes" id="UP000029981"/>
    </source>
</evidence>
<reference evidence="2 3" key="3">
    <citation type="journal article" date="2010" name="BMC Genomics">
        <title>Transcriptome sequencing and comparative analysis of cucumber flowers with different sex types.</title>
        <authorList>
            <person name="Guo S."/>
            <person name="Zheng Y."/>
            <person name="Joung J.G."/>
            <person name="Liu S."/>
            <person name="Zhang Z."/>
            <person name="Crasta O.R."/>
            <person name="Sobral B.W."/>
            <person name="Xu Y."/>
            <person name="Huang S."/>
            <person name="Fei Z."/>
        </authorList>
    </citation>
    <scope>NUCLEOTIDE SEQUENCE [LARGE SCALE GENOMIC DNA]</scope>
    <source>
        <strain evidence="3">cv. 9930</strain>
    </source>
</reference>
<dbReference type="Gramene" id="KGN52061">
    <property type="protein sequence ID" value="KGN52061"/>
    <property type="gene ID" value="Csa_5G608490"/>
</dbReference>
<evidence type="ECO:0000313" key="2">
    <source>
        <dbReference type="EMBL" id="KGN52061.1"/>
    </source>
</evidence>
<accession>A0A0A0KWE1</accession>
<reference evidence="2 3" key="2">
    <citation type="journal article" date="2009" name="PLoS ONE">
        <title>An integrated genetic and cytogenetic map of the cucumber genome.</title>
        <authorList>
            <person name="Ren Y."/>
            <person name="Zhang Z."/>
            <person name="Liu J."/>
            <person name="Staub J.E."/>
            <person name="Han Y."/>
            <person name="Cheng Z."/>
            <person name="Li X."/>
            <person name="Lu J."/>
            <person name="Miao H."/>
            <person name="Kang H."/>
            <person name="Xie B."/>
            <person name="Gu X."/>
            <person name="Wang X."/>
            <person name="Du Y."/>
            <person name="Jin W."/>
            <person name="Huang S."/>
        </authorList>
    </citation>
    <scope>NUCLEOTIDE SEQUENCE [LARGE SCALE GENOMIC DNA]</scope>
    <source>
        <strain evidence="3">cv. 9930</strain>
    </source>
</reference>
<keyword evidence="3" id="KW-1185">Reference proteome</keyword>
<dbReference type="AlphaFoldDB" id="A0A0A0KWE1"/>
<protein>
    <recommendedName>
        <fullName evidence="4">Secreted protein</fullName>
    </recommendedName>
</protein>